<feature type="region of interest" description="Disordered" evidence="2">
    <location>
        <begin position="330"/>
        <end position="478"/>
    </location>
</feature>
<evidence type="ECO:0000313" key="4">
    <source>
        <dbReference type="EMBL" id="KAJ8417953.1"/>
    </source>
</evidence>
<proteinExistence type="predicted"/>
<feature type="compositionally biased region" description="Low complexity" evidence="2">
    <location>
        <begin position="366"/>
        <end position="377"/>
    </location>
</feature>
<feature type="compositionally biased region" description="Gly residues" evidence="2">
    <location>
        <begin position="112"/>
        <end position="127"/>
    </location>
</feature>
<feature type="compositionally biased region" description="Basic and acidic residues" evidence="2">
    <location>
        <begin position="874"/>
        <end position="887"/>
    </location>
</feature>
<feature type="region of interest" description="Disordered" evidence="2">
    <location>
        <begin position="1233"/>
        <end position="1255"/>
    </location>
</feature>
<feature type="region of interest" description="Disordered" evidence="2">
    <location>
        <begin position="941"/>
        <end position="1143"/>
    </location>
</feature>
<evidence type="ECO:0000256" key="1">
    <source>
        <dbReference type="PROSITE-ProRule" id="PRU00042"/>
    </source>
</evidence>
<dbReference type="PANTHER" id="PTHR21564">
    <property type="entry name" value="BRAKELESS PROTEIN"/>
    <property type="match status" value="1"/>
</dbReference>
<dbReference type="PROSITE" id="PS50157">
    <property type="entry name" value="ZINC_FINGER_C2H2_2"/>
    <property type="match status" value="1"/>
</dbReference>
<dbReference type="InterPro" id="IPR013087">
    <property type="entry name" value="Znf_C2H2_type"/>
</dbReference>
<feature type="compositionally biased region" description="Low complexity" evidence="2">
    <location>
        <begin position="605"/>
        <end position="621"/>
    </location>
</feature>
<evidence type="ECO:0000313" key="5">
    <source>
        <dbReference type="Proteomes" id="UP001221898"/>
    </source>
</evidence>
<feature type="compositionally biased region" description="Basic and acidic residues" evidence="2">
    <location>
        <begin position="1078"/>
        <end position="1117"/>
    </location>
</feature>
<gene>
    <name evidence="4" type="ORF">AAFF_G00227960</name>
</gene>
<feature type="domain" description="C2H2-type" evidence="3">
    <location>
        <begin position="467"/>
        <end position="497"/>
    </location>
</feature>
<feature type="region of interest" description="Disordered" evidence="2">
    <location>
        <begin position="491"/>
        <end position="621"/>
    </location>
</feature>
<feature type="compositionally biased region" description="Basic and acidic residues" evidence="2">
    <location>
        <begin position="1007"/>
        <end position="1026"/>
    </location>
</feature>
<feature type="compositionally biased region" description="Basic and acidic residues" evidence="2">
    <location>
        <begin position="786"/>
        <end position="817"/>
    </location>
</feature>
<feature type="region of interest" description="Disordered" evidence="2">
    <location>
        <begin position="174"/>
        <end position="226"/>
    </location>
</feature>
<evidence type="ECO:0000259" key="3">
    <source>
        <dbReference type="PROSITE" id="PS50157"/>
    </source>
</evidence>
<feature type="compositionally biased region" description="Low complexity" evidence="2">
    <location>
        <begin position="832"/>
        <end position="843"/>
    </location>
</feature>
<feature type="compositionally biased region" description="Polar residues" evidence="2">
    <location>
        <begin position="182"/>
        <end position="195"/>
    </location>
</feature>
<dbReference type="EMBL" id="JAINUG010000003">
    <property type="protein sequence ID" value="KAJ8417953.1"/>
    <property type="molecule type" value="Genomic_DNA"/>
</dbReference>
<dbReference type="PROSITE" id="PS00028">
    <property type="entry name" value="ZINC_FINGER_C2H2_1"/>
    <property type="match status" value="1"/>
</dbReference>
<sequence length="1307" mass="138898">MSLNIRWIGVRKWGQNVGAYKGEGEAVSVPPRRVRRAGGPLADKLEMSGTKEAGAMGAPPSAVATLPDNIKLVSPAPSGKESKAKSKRSKNSKDGGKAMAGDTVAKREGPGRTQGEGAAAGGTGAGAGKATEKSGKPSRSISGGKKDKEAGSGKSKKEKSEGVAVVAVVAAEKEAGSQAAATRSTQFEGAQNTDSPAGEQLGNASVDPGTIPLSAIKTEPDELDHGDGRALKKVKNEKMESPVCTPGPLTNSDVSSACEQIMVHTRSVAVNTSEVALATQPDCLGPCEPGTSVNLEGIVWQETEDGMLVVNVTWRNKTYVGTLLDCTRHDWAPPRFCESPTSDVEMRNGRGRGKRPVRPNSNTPVNENSNSSDNKGSSKTRAGSGSKVRRGSQNAPPTSAGEDAKPSPSPSAAKRKSKPPSDMEPNSSSEDSKGSKRMRPNSANTAPPAVLPEPPPLDRDCPSPALIDCPHPGCGKKYRHAHGLRYHQARAHGGDGEFGEDSALHNGGLASQKPCLSPARCLTPKGRGFDPHSPSPSPGRLGSRPAGKKRASDVDPEGGVVEGEDGVCLTDEASNDGVDDRKCTDRDRPKRPGGGAKPPQRSQKAARPITPATPATSATPAQLYALQTPLFTATSPGSASAMATVVQPLPKSPQLKVTGVADPAHSPALSPTPTPSPALSASKDKKKKRRKEAGKEGDGPKRQEGKSPYHDPVDPESLLNGADPLQSRLASIKAEADKVYSFSDNAPSPSIGATGRTDVPPHMQAQNGADASSPAYSDISDAGEEGEGRGESGRGESSRGESGRSKAEDAAARDAAKKALFPCHTPSKEATYYPSYDTYYSPSYPQPSPGGAPALGEGQGVKVKKEEEEEPCEEERKVEPQEERKVEVGGGGSAQQQASVIQQRPSVYMQPLYYNQYAYVPPYSYHADQAYHAHLMSSSPAYRQQYEERQRQGAERKPRAPPTLSKVPAPAHDPAKPPPAKPKDPEPAKSVIIPKGEEPKAPSQQAEGHKLKHGEGGHHGKVEPKPALDPARPTGVEPAMWYRQEPDSRLWPYVYPSKYPDTPKQQQQQQQQQEEDEGGQRCKDERERGERDRERERERKGRDERPRPKEEGKEGGDARTLAAASEDHRGGAKEPRPPAHMQFTGLPQHQAYVPYMHSYPYGQAYDPTHPGYRAMPSVMMQNYPGSYLSAGYSFSPYGGKMGGEEGEKAGSSPTVAGKSSSEPKALDVLHQHASQYKSKSPTVTHRAPAPPPRLPAALRTVRPVLCHRSVVISHCCQPAGICPLLVPPHTEVRQGDLIGCHPHDGVM</sequence>
<evidence type="ECO:0000256" key="2">
    <source>
        <dbReference type="SAM" id="MobiDB-lite"/>
    </source>
</evidence>
<reference evidence="4" key="1">
    <citation type="journal article" date="2023" name="Science">
        <title>Genome structures resolve the early diversification of teleost fishes.</title>
        <authorList>
            <person name="Parey E."/>
            <person name="Louis A."/>
            <person name="Montfort J."/>
            <person name="Bouchez O."/>
            <person name="Roques C."/>
            <person name="Iampietro C."/>
            <person name="Lluch J."/>
            <person name="Castinel A."/>
            <person name="Donnadieu C."/>
            <person name="Desvignes T."/>
            <person name="Floi Bucao C."/>
            <person name="Jouanno E."/>
            <person name="Wen M."/>
            <person name="Mejri S."/>
            <person name="Dirks R."/>
            <person name="Jansen H."/>
            <person name="Henkel C."/>
            <person name="Chen W.J."/>
            <person name="Zahm M."/>
            <person name="Cabau C."/>
            <person name="Klopp C."/>
            <person name="Thompson A.W."/>
            <person name="Robinson-Rechavi M."/>
            <person name="Braasch I."/>
            <person name="Lecointre G."/>
            <person name="Bobe J."/>
            <person name="Postlethwait J.H."/>
            <person name="Berthelot C."/>
            <person name="Roest Crollius H."/>
            <person name="Guiguen Y."/>
        </authorList>
    </citation>
    <scope>NUCLEOTIDE SEQUENCE</scope>
    <source>
        <strain evidence="4">NC1722</strain>
    </source>
</reference>
<keyword evidence="1" id="KW-0479">Metal-binding</keyword>
<keyword evidence="1" id="KW-0863">Zinc-finger</keyword>
<feature type="compositionally biased region" description="Basic and acidic residues" evidence="2">
    <location>
        <begin position="1125"/>
        <end position="1137"/>
    </location>
</feature>
<feature type="region of interest" description="Disordered" evidence="2">
    <location>
        <begin position="31"/>
        <end position="162"/>
    </location>
</feature>
<organism evidence="4 5">
    <name type="scientific">Aldrovandia affinis</name>
    <dbReference type="NCBI Taxonomy" id="143900"/>
    <lineage>
        <taxon>Eukaryota</taxon>
        <taxon>Metazoa</taxon>
        <taxon>Chordata</taxon>
        <taxon>Craniata</taxon>
        <taxon>Vertebrata</taxon>
        <taxon>Euteleostomi</taxon>
        <taxon>Actinopterygii</taxon>
        <taxon>Neopterygii</taxon>
        <taxon>Teleostei</taxon>
        <taxon>Notacanthiformes</taxon>
        <taxon>Halosauridae</taxon>
        <taxon>Aldrovandia</taxon>
    </lineage>
</organism>
<comment type="caution">
    <text evidence="4">The sequence shown here is derived from an EMBL/GenBank/DDBJ whole genome shotgun (WGS) entry which is preliminary data.</text>
</comment>
<feature type="compositionally biased region" description="Basic and acidic residues" evidence="2">
    <location>
        <begin position="693"/>
        <end position="713"/>
    </location>
</feature>
<protein>
    <recommendedName>
        <fullName evidence="3">C2H2-type domain-containing protein</fullName>
    </recommendedName>
</protein>
<dbReference type="GO" id="GO:0008270">
    <property type="term" value="F:zinc ion binding"/>
    <property type="evidence" value="ECO:0007669"/>
    <property type="project" value="UniProtKB-KW"/>
</dbReference>
<keyword evidence="5" id="KW-1185">Reference proteome</keyword>
<dbReference type="InterPro" id="IPR040010">
    <property type="entry name" value="ZN608/ZN609"/>
</dbReference>
<name>A0AAD7TBW7_9TELE</name>
<accession>A0AAD7TBW7</accession>
<feature type="compositionally biased region" description="Basic and acidic residues" evidence="2">
    <location>
        <begin position="945"/>
        <end position="958"/>
    </location>
</feature>
<dbReference type="Proteomes" id="UP001221898">
    <property type="component" value="Unassembled WGS sequence"/>
</dbReference>
<dbReference type="GO" id="GO:0005634">
    <property type="term" value="C:nucleus"/>
    <property type="evidence" value="ECO:0007669"/>
    <property type="project" value="TreeGrafter"/>
</dbReference>
<dbReference type="PANTHER" id="PTHR21564:SF2">
    <property type="entry name" value="ZINC FINGER PROTEIN 609"/>
    <property type="match status" value="1"/>
</dbReference>
<feature type="compositionally biased region" description="Basic and acidic residues" evidence="2">
    <location>
        <begin position="578"/>
        <end position="590"/>
    </location>
</feature>
<feature type="region of interest" description="Disordered" evidence="2">
    <location>
        <begin position="654"/>
        <end position="900"/>
    </location>
</feature>
<feature type="compositionally biased region" description="Polar residues" evidence="2">
    <location>
        <begin position="1233"/>
        <end position="1243"/>
    </location>
</feature>
<dbReference type="GO" id="GO:0006357">
    <property type="term" value="P:regulation of transcription by RNA polymerase II"/>
    <property type="evidence" value="ECO:0007669"/>
    <property type="project" value="TreeGrafter"/>
</dbReference>
<keyword evidence="1" id="KW-0862">Zinc</keyword>